<dbReference type="Pfam" id="PF00079">
    <property type="entry name" value="Serpin"/>
    <property type="match status" value="3"/>
</dbReference>
<evidence type="ECO:0000313" key="5">
    <source>
        <dbReference type="Proteomes" id="UP001054889"/>
    </source>
</evidence>
<dbReference type="PANTHER" id="PTHR11461">
    <property type="entry name" value="SERINE PROTEASE INHIBITOR, SERPIN"/>
    <property type="match status" value="1"/>
</dbReference>
<name>A0AAV5EXI0_ELECO</name>
<accession>A0AAV5EXI0</accession>
<keyword evidence="5" id="KW-1185">Reference proteome</keyword>
<dbReference type="SMART" id="SM00093">
    <property type="entry name" value="SERPIN"/>
    <property type="match status" value="1"/>
</dbReference>
<dbReference type="InterPro" id="IPR042185">
    <property type="entry name" value="Serpin_sf_2"/>
</dbReference>
<dbReference type="Gene3D" id="3.30.497.10">
    <property type="entry name" value="Antithrombin, subunit I, domain 2"/>
    <property type="match status" value="3"/>
</dbReference>
<comment type="similarity">
    <text evidence="1 2">Belongs to the serpin family.</text>
</comment>
<evidence type="ECO:0000256" key="2">
    <source>
        <dbReference type="RuleBase" id="RU000411"/>
    </source>
</evidence>
<evidence type="ECO:0000259" key="3">
    <source>
        <dbReference type="SMART" id="SM00093"/>
    </source>
</evidence>
<dbReference type="Gene3D" id="2.30.39.10">
    <property type="entry name" value="Alpha-1-antitrypsin, domain 1"/>
    <property type="match status" value="1"/>
</dbReference>
<proteinExistence type="inferred from homology"/>
<dbReference type="GO" id="GO:0005615">
    <property type="term" value="C:extracellular space"/>
    <property type="evidence" value="ECO:0007669"/>
    <property type="project" value="InterPro"/>
</dbReference>
<evidence type="ECO:0000313" key="4">
    <source>
        <dbReference type="EMBL" id="GJN26895.1"/>
    </source>
</evidence>
<comment type="caution">
    <text evidence="4">The sequence shown here is derived from an EMBL/GenBank/DDBJ whole genome shotgun (WGS) entry which is preliminary data.</text>
</comment>
<dbReference type="EMBL" id="BQKI01000079">
    <property type="protein sequence ID" value="GJN26895.1"/>
    <property type="molecule type" value="Genomic_DNA"/>
</dbReference>
<feature type="domain" description="Serpin" evidence="3">
    <location>
        <begin position="12"/>
        <end position="344"/>
    </location>
</feature>
<organism evidence="4 5">
    <name type="scientific">Eleusine coracana subsp. coracana</name>
    <dbReference type="NCBI Taxonomy" id="191504"/>
    <lineage>
        <taxon>Eukaryota</taxon>
        <taxon>Viridiplantae</taxon>
        <taxon>Streptophyta</taxon>
        <taxon>Embryophyta</taxon>
        <taxon>Tracheophyta</taxon>
        <taxon>Spermatophyta</taxon>
        <taxon>Magnoliopsida</taxon>
        <taxon>Liliopsida</taxon>
        <taxon>Poales</taxon>
        <taxon>Poaceae</taxon>
        <taxon>PACMAD clade</taxon>
        <taxon>Chloridoideae</taxon>
        <taxon>Cynodonteae</taxon>
        <taxon>Eleusininae</taxon>
        <taxon>Eleusine</taxon>
    </lineage>
</organism>
<dbReference type="InterPro" id="IPR000215">
    <property type="entry name" value="Serpin_fam"/>
</dbReference>
<reference evidence="4" key="2">
    <citation type="submission" date="2021-12" db="EMBL/GenBank/DDBJ databases">
        <title>Resequencing data analysis of finger millet.</title>
        <authorList>
            <person name="Hatakeyama M."/>
            <person name="Aluri S."/>
            <person name="Balachadran M.T."/>
            <person name="Sivarajan S.R."/>
            <person name="Poveda L."/>
            <person name="Shimizu-Inatsugi R."/>
            <person name="Schlapbach R."/>
            <person name="Sreeman S.M."/>
            <person name="Shimizu K.K."/>
        </authorList>
    </citation>
    <scope>NUCLEOTIDE SEQUENCE</scope>
</reference>
<dbReference type="AlphaFoldDB" id="A0AAV5EXI0"/>
<dbReference type="InterPro" id="IPR036186">
    <property type="entry name" value="Serpin_sf"/>
</dbReference>
<dbReference type="GO" id="GO:0004867">
    <property type="term" value="F:serine-type endopeptidase inhibitor activity"/>
    <property type="evidence" value="ECO:0007669"/>
    <property type="project" value="InterPro"/>
</dbReference>
<reference evidence="4" key="1">
    <citation type="journal article" date="2018" name="DNA Res.">
        <title>Multiple hybrid de novo genome assembly of finger millet, an orphan allotetraploid crop.</title>
        <authorList>
            <person name="Hatakeyama M."/>
            <person name="Aluri S."/>
            <person name="Balachadran M.T."/>
            <person name="Sivarajan S.R."/>
            <person name="Patrignani A."/>
            <person name="Gruter S."/>
            <person name="Poveda L."/>
            <person name="Shimizu-Inatsugi R."/>
            <person name="Baeten J."/>
            <person name="Francoijs K.J."/>
            <person name="Nataraja K.N."/>
            <person name="Reddy Y.A.N."/>
            <person name="Phadnis S."/>
            <person name="Ravikumar R.L."/>
            <person name="Schlapbach R."/>
            <person name="Sreeman S.M."/>
            <person name="Shimizu K.K."/>
        </authorList>
    </citation>
    <scope>NUCLEOTIDE SEQUENCE</scope>
</reference>
<gene>
    <name evidence="4" type="primary">gb14862</name>
    <name evidence="4" type="ORF">PR202_gb14862</name>
</gene>
<protein>
    <recommendedName>
        <fullName evidence="3">Serpin domain-containing protein</fullName>
    </recommendedName>
</protein>
<dbReference type="Proteomes" id="UP001054889">
    <property type="component" value="Unassembled WGS sequence"/>
</dbReference>
<dbReference type="InterPro" id="IPR023796">
    <property type="entry name" value="Serpin_dom"/>
</dbReference>
<sequence length="348" mass="37367">MAMDRCLQVAWFDGKQAIAEQTNFIFSPLSLRAGLSLLAAGAHGATLRQLLDFLGSEHTAHLDAATAALHARMRSWPQFASAAASDHAAVARSADFRSRPAAAAAEVNAFIEQATAGRIRNLIVSPDAVKGNGKVVLSNGMHFKATWARRFDPADTVHDLFHLGDGYTSVRVPFLSDAGVQYAETFDAGPGFKVLQCFYKMTNREGRLDPRAPCFCMLVFLPHRRDGLAALLRLAVTEPDFVMRSGSTPGAPFNPDDADLSRMVANAPPEGLYVSAVGVACAVEVDEEGTTAVACMYGPTSPGYSPCDSPPPPPMSFVADHAFMFAIVEYEKAEVLFLGHVMDPSKET</sequence>
<dbReference type="PANTHER" id="PTHR11461:SF286">
    <property type="entry name" value="NON-INHIBITORY SERPIN-Z11-RELATED"/>
    <property type="match status" value="1"/>
</dbReference>
<dbReference type="InterPro" id="IPR042178">
    <property type="entry name" value="Serpin_sf_1"/>
</dbReference>
<dbReference type="SUPFAM" id="SSF56574">
    <property type="entry name" value="Serpins"/>
    <property type="match status" value="1"/>
</dbReference>
<evidence type="ECO:0000256" key="1">
    <source>
        <dbReference type="ARBA" id="ARBA00009500"/>
    </source>
</evidence>